<reference evidence="6" key="2">
    <citation type="submission" date="2022-08" db="UniProtKB">
        <authorList>
            <consortium name="EnsemblMetazoa"/>
        </authorList>
    </citation>
    <scope>IDENTIFICATION</scope>
    <source>
        <strain evidence="6">05x7-T-G4-1.051#20</strain>
    </source>
</reference>
<feature type="repeat" description="WD" evidence="3">
    <location>
        <begin position="439"/>
        <end position="471"/>
    </location>
</feature>
<feature type="repeat" description="WD" evidence="3">
    <location>
        <begin position="320"/>
        <end position="354"/>
    </location>
</feature>
<dbReference type="FunCoup" id="K1QQR6">
    <property type="interactions" value="1209"/>
</dbReference>
<dbReference type="InterPro" id="IPR014906">
    <property type="entry name" value="PRP4-like"/>
</dbReference>
<evidence type="ECO:0000256" key="2">
    <source>
        <dbReference type="ARBA" id="ARBA00022737"/>
    </source>
</evidence>
<evidence type="ECO:0000313" key="7">
    <source>
        <dbReference type="Proteomes" id="UP000005408"/>
    </source>
</evidence>
<evidence type="ECO:0000256" key="1">
    <source>
        <dbReference type="ARBA" id="ARBA00022574"/>
    </source>
</evidence>
<evidence type="ECO:0000313" key="6">
    <source>
        <dbReference type="EnsemblMetazoa" id="G27106.1:cds"/>
    </source>
</evidence>
<feature type="domain" description="Pre-mRNA processing factor 4 (PRP4)-like" evidence="4">
    <location>
        <begin position="94"/>
        <end position="146"/>
    </location>
</feature>
<dbReference type="KEGG" id="crg:105343416"/>
<feature type="repeat" description="WD" evidence="3">
    <location>
        <begin position="482"/>
        <end position="513"/>
    </location>
</feature>
<dbReference type="PANTHER" id="PTHR19846">
    <property type="entry name" value="WD40 REPEAT PROTEIN"/>
    <property type="match status" value="1"/>
</dbReference>
<feature type="repeat" description="WD" evidence="3">
    <location>
        <begin position="262"/>
        <end position="311"/>
    </location>
</feature>
<dbReference type="GO" id="GO:0046540">
    <property type="term" value="C:U4/U6 x U5 tri-snRNP complex"/>
    <property type="evidence" value="ECO:0007669"/>
    <property type="project" value="TreeGrafter"/>
</dbReference>
<dbReference type="PROSITE" id="PS50082">
    <property type="entry name" value="WD_REPEATS_2"/>
    <property type="match status" value="6"/>
</dbReference>
<dbReference type="CDD" id="cd00200">
    <property type="entry name" value="WD40"/>
    <property type="match status" value="1"/>
</dbReference>
<dbReference type="SMART" id="SM00500">
    <property type="entry name" value="SFM"/>
    <property type="match status" value="1"/>
</dbReference>
<dbReference type="InterPro" id="IPR036285">
    <property type="entry name" value="PRP4-like_sf"/>
</dbReference>
<dbReference type="AlphaFoldDB" id="K1QQR6"/>
<dbReference type="Gene3D" id="4.10.280.110">
    <property type="entry name" value="Pre-mRNA processing factor 4 domain"/>
    <property type="match status" value="1"/>
</dbReference>
<dbReference type="HOGENOM" id="CLU_000288_57_20_1"/>
<dbReference type="PROSITE" id="PS50294">
    <property type="entry name" value="WD_REPEATS_REGION"/>
    <property type="match status" value="4"/>
</dbReference>
<dbReference type="PANTHER" id="PTHR19846:SF0">
    <property type="entry name" value="PRE-MRNA PROCESSING FACTOR 4"/>
    <property type="match status" value="1"/>
</dbReference>
<dbReference type="OMA" id="LNEPICY"/>
<evidence type="ECO:0000256" key="3">
    <source>
        <dbReference type="PROSITE-ProRule" id="PRU00221"/>
    </source>
</evidence>
<feature type="repeat" description="WD" evidence="3">
    <location>
        <begin position="355"/>
        <end position="396"/>
    </location>
</feature>
<sequence length="521" mass="58148">MDFSDDDEELNVPQVKRAIVYGSLEEKEKLRLAANSSSGSLASDAIKAGKAAGNINITEGGSYDIAERDPNEGQEELIATLEKRKKARQIQVSTDDFEVKANLRQLGEPICLFGEGPAERRERLRRTLAELGSEATGAILRKGEQSSEKKTKEEENVTWYHEGTSALKEARIWIAKYSIPRAKERIKQQKEEKLLPTAKKNAQLQDLHKRVRAVTNECSQIGDVRPLSYCEFSPNGKILAVASWSGLCKLWSVPDCQLIRQLRGHNCNVGAIVFHPKATLTMEDNACCMASCSQDGAVKLWNLVSDEPVADIEGHSPYRVSHLKYHPSGRFLGTCCFDNSWRLWDLEVQEEILHQEGHSKPVYDIAFQGDGALAATGGLDAFGRVWDLRTGRCIMFLEGHIQSVFSIDFAADGYHVATGSEDNSVKIWDLRQRKCMYTIPAHKNLVSKVKFQPNHGNYLVSASYDCTAKIWAHPTWAPLKTLAGHEGKVMGTDISPDLKYIATVSYDRTFKLWTTEMQGGI</sequence>
<dbReference type="InterPro" id="IPR020472">
    <property type="entry name" value="WD40_PAC1"/>
</dbReference>
<dbReference type="InterPro" id="IPR019775">
    <property type="entry name" value="WD40_repeat_CS"/>
</dbReference>
<dbReference type="Pfam" id="PF08799">
    <property type="entry name" value="PRP4"/>
    <property type="match status" value="1"/>
</dbReference>
<dbReference type="SUPFAM" id="SSF50978">
    <property type="entry name" value="WD40 repeat-like"/>
    <property type="match status" value="1"/>
</dbReference>
<dbReference type="OrthoDB" id="540662at2759"/>
<dbReference type="FunFam" id="2.130.10.10:FF:001300">
    <property type="entry name" value="U4/U6 small nuclear ribonucleoprotein Prp4"/>
    <property type="match status" value="1"/>
</dbReference>
<dbReference type="InterPro" id="IPR001680">
    <property type="entry name" value="WD40_rpt"/>
</dbReference>
<evidence type="ECO:0000313" key="5">
    <source>
        <dbReference type="EMBL" id="EKC23856.1"/>
    </source>
</evidence>
<dbReference type="EnsemblMetazoa" id="G27106.1">
    <property type="protein sequence ID" value="G27106.1:cds"/>
    <property type="gene ID" value="G27106"/>
</dbReference>
<dbReference type="GO" id="GO:0000398">
    <property type="term" value="P:mRNA splicing, via spliceosome"/>
    <property type="evidence" value="ECO:0007669"/>
    <property type="project" value="TreeGrafter"/>
</dbReference>
<evidence type="ECO:0000259" key="4">
    <source>
        <dbReference type="SMART" id="SM00500"/>
    </source>
</evidence>
<keyword evidence="7" id="KW-1185">Reference proteome</keyword>
<proteinExistence type="predicted"/>
<feature type="repeat" description="WD" evidence="3">
    <location>
        <begin position="397"/>
        <end position="438"/>
    </location>
</feature>
<dbReference type="Pfam" id="PF00400">
    <property type="entry name" value="WD40"/>
    <property type="match status" value="7"/>
</dbReference>
<dbReference type="Gene3D" id="2.130.10.10">
    <property type="entry name" value="YVTN repeat-like/Quinoprotein amine dehydrogenase"/>
    <property type="match status" value="2"/>
</dbReference>
<dbReference type="SUPFAM" id="SSF158230">
    <property type="entry name" value="PRP4-like"/>
    <property type="match status" value="1"/>
</dbReference>
<dbReference type="EnsemblMetazoa" id="G27106.2">
    <property type="protein sequence ID" value="G27106.2:cds"/>
    <property type="gene ID" value="G27106"/>
</dbReference>
<dbReference type="GO" id="GO:0017070">
    <property type="term" value="F:U6 snRNA binding"/>
    <property type="evidence" value="ECO:0007669"/>
    <property type="project" value="TreeGrafter"/>
</dbReference>
<name>K1QQR6_MAGGI</name>
<dbReference type="PRINTS" id="PR00320">
    <property type="entry name" value="GPROTEINBRPT"/>
</dbReference>
<dbReference type="SMART" id="SM00320">
    <property type="entry name" value="WD40"/>
    <property type="match status" value="7"/>
</dbReference>
<dbReference type="FunFam" id="2.130.10.10:FF:000411">
    <property type="entry name" value="U4/U6 small nuclear ribonucleoprotein Prp4"/>
    <property type="match status" value="1"/>
</dbReference>
<dbReference type="InterPro" id="IPR015943">
    <property type="entry name" value="WD40/YVTN_repeat-like_dom_sf"/>
</dbReference>
<dbReference type="InterPro" id="IPR036322">
    <property type="entry name" value="WD40_repeat_dom_sf"/>
</dbReference>
<keyword evidence="1 3" id="KW-0853">WD repeat</keyword>
<organism evidence="5">
    <name type="scientific">Magallana gigas</name>
    <name type="common">Pacific oyster</name>
    <name type="synonym">Crassostrea gigas</name>
    <dbReference type="NCBI Taxonomy" id="29159"/>
    <lineage>
        <taxon>Eukaryota</taxon>
        <taxon>Metazoa</taxon>
        <taxon>Spiralia</taxon>
        <taxon>Lophotrochozoa</taxon>
        <taxon>Mollusca</taxon>
        <taxon>Bivalvia</taxon>
        <taxon>Autobranchia</taxon>
        <taxon>Pteriomorphia</taxon>
        <taxon>Ostreida</taxon>
        <taxon>Ostreoidea</taxon>
        <taxon>Ostreidae</taxon>
        <taxon>Magallana</taxon>
    </lineage>
</organism>
<dbReference type="EMBL" id="JH817894">
    <property type="protein sequence ID" value="EKC23856.1"/>
    <property type="molecule type" value="Genomic_DNA"/>
</dbReference>
<dbReference type="PROSITE" id="PS00678">
    <property type="entry name" value="WD_REPEATS_1"/>
    <property type="match status" value="2"/>
</dbReference>
<protein>
    <submittedName>
        <fullName evidence="6">SFM domain-containing protein</fullName>
    </submittedName>
    <submittedName>
        <fullName evidence="5">U4/U6 small nuclear ribonucleoprotein Prp4</fullName>
    </submittedName>
</protein>
<keyword evidence="5" id="KW-0687">Ribonucleoprotein</keyword>
<accession>K1QQR6</accession>
<keyword evidence="2" id="KW-0677">Repeat</keyword>
<gene>
    <name evidence="5" type="ORF">CGI_10008864</name>
</gene>
<dbReference type="GO" id="GO:0030621">
    <property type="term" value="F:U4 snRNA binding"/>
    <property type="evidence" value="ECO:0007669"/>
    <property type="project" value="TreeGrafter"/>
</dbReference>
<dbReference type="Proteomes" id="UP000005408">
    <property type="component" value="Unassembled WGS sequence"/>
</dbReference>
<reference evidence="5" key="1">
    <citation type="journal article" date="2012" name="Nature">
        <title>The oyster genome reveals stress adaptation and complexity of shell formation.</title>
        <authorList>
            <person name="Zhang G."/>
            <person name="Fang X."/>
            <person name="Guo X."/>
            <person name="Li L."/>
            <person name="Luo R."/>
            <person name="Xu F."/>
            <person name="Yang P."/>
            <person name="Zhang L."/>
            <person name="Wang X."/>
            <person name="Qi H."/>
            <person name="Xiong Z."/>
            <person name="Que H."/>
            <person name="Xie Y."/>
            <person name="Holland P.W."/>
            <person name="Paps J."/>
            <person name="Zhu Y."/>
            <person name="Wu F."/>
            <person name="Chen Y."/>
            <person name="Wang J."/>
            <person name="Peng C."/>
            <person name="Meng J."/>
            <person name="Yang L."/>
            <person name="Liu J."/>
            <person name="Wen B."/>
            <person name="Zhang N."/>
            <person name="Huang Z."/>
            <person name="Zhu Q."/>
            <person name="Feng Y."/>
            <person name="Mount A."/>
            <person name="Hedgecock D."/>
            <person name="Xu Z."/>
            <person name="Liu Y."/>
            <person name="Domazet-Loso T."/>
            <person name="Du Y."/>
            <person name="Sun X."/>
            <person name="Zhang S."/>
            <person name="Liu B."/>
            <person name="Cheng P."/>
            <person name="Jiang X."/>
            <person name="Li J."/>
            <person name="Fan D."/>
            <person name="Wang W."/>
            <person name="Fu W."/>
            <person name="Wang T."/>
            <person name="Wang B."/>
            <person name="Zhang J."/>
            <person name="Peng Z."/>
            <person name="Li Y."/>
            <person name="Li N."/>
            <person name="Wang J."/>
            <person name="Chen M."/>
            <person name="He Y."/>
            <person name="Tan F."/>
            <person name="Song X."/>
            <person name="Zheng Q."/>
            <person name="Huang R."/>
            <person name="Yang H."/>
            <person name="Du X."/>
            <person name="Chen L."/>
            <person name="Yang M."/>
            <person name="Gaffney P.M."/>
            <person name="Wang S."/>
            <person name="Luo L."/>
            <person name="She Z."/>
            <person name="Ming Y."/>
            <person name="Huang W."/>
            <person name="Zhang S."/>
            <person name="Huang B."/>
            <person name="Zhang Y."/>
            <person name="Qu T."/>
            <person name="Ni P."/>
            <person name="Miao G."/>
            <person name="Wang J."/>
            <person name="Wang Q."/>
            <person name="Steinberg C.E."/>
            <person name="Wang H."/>
            <person name="Li N."/>
            <person name="Qian L."/>
            <person name="Zhang G."/>
            <person name="Li Y."/>
            <person name="Yang H."/>
            <person name="Liu X."/>
            <person name="Wang J."/>
            <person name="Yin Y."/>
            <person name="Wang J."/>
        </authorList>
    </citation>
    <scope>NUCLEOTIDE SEQUENCE [LARGE SCALE GENOMIC DNA]</scope>
    <source>
        <strain evidence="5">05x7-T-G4-1.051#20</strain>
    </source>
</reference>